<evidence type="ECO:0000259" key="2">
    <source>
        <dbReference type="PROSITE" id="PS50883"/>
    </source>
</evidence>
<feature type="domain" description="EAL" evidence="2">
    <location>
        <begin position="624"/>
        <end position="876"/>
    </location>
</feature>
<dbReference type="PANTHER" id="PTHR44757:SF2">
    <property type="entry name" value="BIOFILM ARCHITECTURE MAINTENANCE PROTEIN MBAA"/>
    <property type="match status" value="1"/>
</dbReference>
<proteinExistence type="predicted"/>
<dbReference type="SUPFAM" id="SSF55781">
    <property type="entry name" value="GAF domain-like"/>
    <property type="match status" value="2"/>
</dbReference>
<dbReference type="SMART" id="SM00091">
    <property type="entry name" value="PAS"/>
    <property type="match status" value="1"/>
</dbReference>
<dbReference type="PROSITE" id="PS50883">
    <property type="entry name" value="EAL"/>
    <property type="match status" value="1"/>
</dbReference>
<dbReference type="CDD" id="cd01948">
    <property type="entry name" value="EAL"/>
    <property type="match status" value="1"/>
</dbReference>
<dbReference type="CDD" id="cd01949">
    <property type="entry name" value="GGDEF"/>
    <property type="match status" value="1"/>
</dbReference>
<comment type="caution">
    <text evidence="4">The sequence shown here is derived from an EMBL/GenBank/DDBJ whole genome shotgun (WGS) entry which is preliminary data.</text>
</comment>
<dbReference type="Gene3D" id="3.20.20.450">
    <property type="entry name" value="EAL domain"/>
    <property type="match status" value="1"/>
</dbReference>
<dbReference type="RefSeq" id="WP_377251629.1">
    <property type="nucleotide sequence ID" value="NZ_JBHLUH010000025.1"/>
</dbReference>
<name>A0ABV6M3R7_9ACTN</name>
<dbReference type="NCBIfam" id="TIGR00254">
    <property type="entry name" value="GGDEF"/>
    <property type="match status" value="1"/>
</dbReference>
<dbReference type="EMBL" id="JBHLUH010000025">
    <property type="protein sequence ID" value="MFC0529154.1"/>
    <property type="molecule type" value="Genomic_DNA"/>
</dbReference>
<dbReference type="InterPro" id="IPR000014">
    <property type="entry name" value="PAS"/>
</dbReference>
<dbReference type="Pfam" id="PF01590">
    <property type="entry name" value="GAF"/>
    <property type="match status" value="1"/>
</dbReference>
<dbReference type="Gene3D" id="3.30.450.20">
    <property type="entry name" value="PAS domain"/>
    <property type="match status" value="1"/>
</dbReference>
<evidence type="ECO:0000259" key="1">
    <source>
        <dbReference type="PROSITE" id="PS50112"/>
    </source>
</evidence>
<dbReference type="InterPro" id="IPR013656">
    <property type="entry name" value="PAS_4"/>
</dbReference>
<dbReference type="PROSITE" id="PS50887">
    <property type="entry name" value="GGDEF"/>
    <property type="match status" value="1"/>
</dbReference>
<dbReference type="InterPro" id="IPR035965">
    <property type="entry name" value="PAS-like_dom_sf"/>
</dbReference>
<gene>
    <name evidence="4" type="ORF">ACFFIA_15965</name>
</gene>
<dbReference type="SUPFAM" id="SSF55073">
    <property type="entry name" value="Nucleotide cyclase"/>
    <property type="match status" value="1"/>
</dbReference>
<dbReference type="NCBIfam" id="TIGR00229">
    <property type="entry name" value="sensory_box"/>
    <property type="match status" value="1"/>
</dbReference>
<dbReference type="InterPro" id="IPR043128">
    <property type="entry name" value="Rev_trsase/Diguanyl_cyclase"/>
</dbReference>
<dbReference type="PROSITE" id="PS50112">
    <property type="entry name" value="PAS"/>
    <property type="match status" value="1"/>
</dbReference>
<protein>
    <submittedName>
        <fullName evidence="4">Bifunctional diguanylate cyclase/phosphodiesterase</fullName>
    </submittedName>
</protein>
<dbReference type="SUPFAM" id="SSF55785">
    <property type="entry name" value="PYP-like sensor domain (PAS domain)"/>
    <property type="match status" value="1"/>
</dbReference>
<dbReference type="InterPro" id="IPR001633">
    <property type="entry name" value="EAL_dom"/>
</dbReference>
<feature type="domain" description="GGDEF" evidence="3">
    <location>
        <begin position="482"/>
        <end position="615"/>
    </location>
</feature>
<dbReference type="InterPro" id="IPR035919">
    <property type="entry name" value="EAL_sf"/>
</dbReference>
<dbReference type="Pfam" id="PF00990">
    <property type="entry name" value="GGDEF"/>
    <property type="match status" value="1"/>
</dbReference>
<dbReference type="InterPro" id="IPR029016">
    <property type="entry name" value="GAF-like_dom_sf"/>
</dbReference>
<dbReference type="Gene3D" id="3.30.70.270">
    <property type="match status" value="1"/>
</dbReference>
<dbReference type="InterPro" id="IPR052155">
    <property type="entry name" value="Biofilm_reg_signaling"/>
</dbReference>
<dbReference type="SMART" id="SM00052">
    <property type="entry name" value="EAL"/>
    <property type="match status" value="1"/>
</dbReference>
<evidence type="ECO:0000313" key="4">
    <source>
        <dbReference type="EMBL" id="MFC0529154.1"/>
    </source>
</evidence>
<accession>A0ABV6M3R7</accession>
<dbReference type="Gene3D" id="3.30.450.40">
    <property type="match status" value="2"/>
</dbReference>
<dbReference type="Pfam" id="PF00563">
    <property type="entry name" value="EAL"/>
    <property type="match status" value="1"/>
</dbReference>
<dbReference type="SMART" id="SM00267">
    <property type="entry name" value="GGDEF"/>
    <property type="match status" value="1"/>
</dbReference>
<dbReference type="SUPFAM" id="SSF141868">
    <property type="entry name" value="EAL domain-like"/>
    <property type="match status" value="1"/>
</dbReference>
<dbReference type="InterPro" id="IPR003018">
    <property type="entry name" value="GAF"/>
</dbReference>
<dbReference type="Pfam" id="PF08448">
    <property type="entry name" value="PAS_4"/>
    <property type="match status" value="1"/>
</dbReference>
<dbReference type="CDD" id="cd00130">
    <property type="entry name" value="PAS"/>
    <property type="match status" value="1"/>
</dbReference>
<dbReference type="InterPro" id="IPR000160">
    <property type="entry name" value="GGDEF_dom"/>
</dbReference>
<evidence type="ECO:0000313" key="5">
    <source>
        <dbReference type="Proteomes" id="UP001589867"/>
    </source>
</evidence>
<dbReference type="PANTHER" id="PTHR44757">
    <property type="entry name" value="DIGUANYLATE CYCLASE DGCP"/>
    <property type="match status" value="1"/>
</dbReference>
<keyword evidence="5" id="KW-1185">Reference proteome</keyword>
<feature type="domain" description="PAS" evidence="1">
    <location>
        <begin position="332"/>
        <end position="402"/>
    </location>
</feature>
<dbReference type="SMART" id="SM00065">
    <property type="entry name" value="GAF"/>
    <property type="match status" value="1"/>
</dbReference>
<evidence type="ECO:0000259" key="3">
    <source>
        <dbReference type="PROSITE" id="PS50887"/>
    </source>
</evidence>
<organism evidence="4 5">
    <name type="scientific">Phytohabitans kaempferiae</name>
    <dbReference type="NCBI Taxonomy" id="1620943"/>
    <lineage>
        <taxon>Bacteria</taxon>
        <taxon>Bacillati</taxon>
        <taxon>Actinomycetota</taxon>
        <taxon>Actinomycetes</taxon>
        <taxon>Micromonosporales</taxon>
        <taxon>Micromonosporaceae</taxon>
    </lineage>
</organism>
<dbReference type="InterPro" id="IPR029787">
    <property type="entry name" value="Nucleotide_cyclase"/>
</dbReference>
<sequence>MTDEQVVALRRRLDEAASAVRDAYRDTTRLIRLLAAVGQPSSPEELTDRMLLVLSDVFSADITLLAHVASRRMVVRNSCGLPEDDPAHRAGWELPRGSAAQFAAAGIAALDGAGGLATSIGDEEGMPAPLAALGTRSAVWIPLDLDAEPGDVLLLCRRSGEAFNQLDLQVLASVTHRLRLALHEREQSAVMARLAQSGHRLARHLDLGPLLDEAAALLRELTGADDAWVVTVHDGRAVRRAHSGTDATLDPADQLPGWEAAWRGEPYVLVEGDRRLIGVPVMRDGEPCALLYVARALPRPLTGDAVEILAVFANYVAAAISNAELYRALGQSEASLRLITDSISDLVAMVGADGRFAYASPSHGRELAREPERLVGRRVTDLVHPDDRERLESALRGAASGDKVEYRLRTGSGHWTWVESALRPAPSPAGTVVLSSRVIDDRKRLEDELRLRATHDPLTGLANRTLVAQRLTEALADHEGAGHVGLLFCDLDRFKAVNDRLGHEAGDDLLKQVAARLRHCLRPGDLLGRFGGDEFVVVLDGVGDLSDVAQIGRRVARALDDTFQLHEEPVRISASVGGVLGVRRRTTASAMLRDADAAMYAAKDRGLGLIEVFDDAASHRSLDRLGLRSDLLGALEGDQFAVRYQPICDLGSRQVVAFEALLRWTHPQRGPVPPDVFIPLAEETGAIVPIGHWVLEQSCRELARWSGRTGKRIRVNVNLSPVQLQQPHLARELLDIVQRSGVDPGDVCLEVTEHSYLRDDVTESAAVLRSAGLHFALDDFGTSYSSLNYLKWFPIDLLKVDRSFVGGVAVSDTDRGIVRAVLAIADSLRLGVIAEGVETEEQRAVLMDLGCAWGQGNLLSIPLTPDDAAELIADRHSLAAS</sequence>
<reference evidence="4 5" key="1">
    <citation type="submission" date="2024-09" db="EMBL/GenBank/DDBJ databases">
        <authorList>
            <person name="Sun Q."/>
            <person name="Mori K."/>
        </authorList>
    </citation>
    <scope>NUCLEOTIDE SEQUENCE [LARGE SCALE GENOMIC DNA]</scope>
    <source>
        <strain evidence="4 5">TBRC 3947</strain>
    </source>
</reference>
<dbReference type="Proteomes" id="UP001589867">
    <property type="component" value="Unassembled WGS sequence"/>
</dbReference>